<name>A0A2X2ECV8_PSELU</name>
<feature type="region of interest" description="Disordered" evidence="2">
    <location>
        <begin position="429"/>
        <end position="453"/>
    </location>
</feature>
<accession>A0A2X2ECV8</accession>
<evidence type="ECO:0000259" key="4">
    <source>
        <dbReference type="Pfam" id="PF13629"/>
    </source>
</evidence>
<evidence type="ECO:0000313" key="6">
    <source>
        <dbReference type="EMBL" id="SPZ06079.1"/>
    </source>
</evidence>
<dbReference type="Pfam" id="PF00263">
    <property type="entry name" value="Secretin"/>
    <property type="match status" value="1"/>
</dbReference>
<evidence type="ECO:0000256" key="2">
    <source>
        <dbReference type="SAM" id="MobiDB-lite"/>
    </source>
</evidence>
<dbReference type="GO" id="GO:0009306">
    <property type="term" value="P:protein secretion"/>
    <property type="evidence" value="ECO:0007669"/>
    <property type="project" value="InterPro"/>
</dbReference>
<dbReference type="InterPro" id="IPR004846">
    <property type="entry name" value="T2SS/T3SS_dom"/>
</dbReference>
<dbReference type="PRINTS" id="PR00811">
    <property type="entry name" value="BCTERIALGSPD"/>
</dbReference>
<feature type="domain" description="Pilus formation protein N-terminal" evidence="4">
    <location>
        <begin position="55"/>
        <end position="123"/>
    </location>
</feature>
<dbReference type="Proteomes" id="UP000626180">
    <property type="component" value="Unassembled WGS sequence"/>
</dbReference>
<organism evidence="6 7">
    <name type="scientific">Pseudomonas luteola</name>
    <dbReference type="NCBI Taxonomy" id="47886"/>
    <lineage>
        <taxon>Bacteria</taxon>
        <taxon>Pseudomonadati</taxon>
        <taxon>Pseudomonadota</taxon>
        <taxon>Gammaproteobacteria</taxon>
        <taxon>Pseudomonadales</taxon>
        <taxon>Pseudomonadaceae</taxon>
        <taxon>Pseudomonas</taxon>
    </lineage>
</organism>
<dbReference type="AlphaFoldDB" id="A0A2X2ECV8"/>
<dbReference type="InterPro" id="IPR050810">
    <property type="entry name" value="Bact_Secretion_Sys_Channel"/>
</dbReference>
<evidence type="ECO:0000313" key="5">
    <source>
        <dbReference type="EMBL" id="MBF8640721.1"/>
    </source>
</evidence>
<dbReference type="InterPro" id="IPR032789">
    <property type="entry name" value="T2SS-T3SS_pil_N"/>
</dbReference>
<evidence type="ECO:0000313" key="8">
    <source>
        <dbReference type="Proteomes" id="UP000626180"/>
    </source>
</evidence>
<dbReference type="EMBL" id="UAUF01000011">
    <property type="protein sequence ID" value="SPZ06079.1"/>
    <property type="molecule type" value="Genomic_DNA"/>
</dbReference>
<gene>
    <name evidence="6" type="primary">pulD</name>
    <name evidence="5" type="ORF">IRZ65_08500</name>
    <name evidence="6" type="ORF">NCTC11842_02005</name>
</gene>
<dbReference type="GO" id="GO:0015627">
    <property type="term" value="C:type II protein secretion system complex"/>
    <property type="evidence" value="ECO:0007669"/>
    <property type="project" value="TreeGrafter"/>
</dbReference>
<protein>
    <submittedName>
        <fullName evidence="5">Type II and III secretion system protein family protein</fullName>
    </submittedName>
    <submittedName>
        <fullName evidence="6">Type III secretion component</fullName>
    </submittedName>
</protein>
<evidence type="ECO:0000256" key="1">
    <source>
        <dbReference type="RuleBase" id="RU004003"/>
    </source>
</evidence>
<dbReference type="InterPro" id="IPR001775">
    <property type="entry name" value="GspD/PilQ"/>
</dbReference>
<reference evidence="5 8" key="2">
    <citation type="submission" date="2020-10" db="EMBL/GenBank/DDBJ databases">
        <title>Genome sequences of Pseudomonas isolates.</title>
        <authorList>
            <person name="Wessels L."/>
            <person name="Reich F."/>
            <person name="Hammerl J."/>
        </authorList>
    </citation>
    <scope>NUCLEOTIDE SEQUENCE [LARGE SCALE GENOMIC DNA]</scope>
    <source>
        <strain evidence="5 8">20-MO00624-0</strain>
    </source>
</reference>
<sequence>MVRVFEDYLQAGCVPRPTLRQWLIIGFGCLLLSGGWLAPGRAVAQPVEGVSSEGRVLYLASGEGQIVKFKAPVESVFVADPAIADLRVVSPGVVYVYGKTSGETNLIALNANEDIQGTWQLKVQPNVGPIKEAVQALQPGSSVSVAQSGKRLIAKGATQDVASALDINALLDSQTPAGGPPPLNTTTYPESPQVNIRVRFAEVSREQLLRYGVNWNALITRGSFSFGLVTGGPLAQSAVAGATNLISAGYSTGSANIDVLLDALQSNGILEILAEPNITAVTGQTASFLAGGEVPVPVPVSRDLVGIEYKPFGVSLLFTPTLLPSGRIAMQVRPEVSSLSTTSAVQIAGTSVPTFQVRRADTRVEVGSGQTFAIAGLFQRNSAQDMDKLPMLGDVPILGALFQSKRFQRNETELVILITPYLVEPESDHTLATPLDPSASNPTQHLARTSTTPTKPYSEFGFYVD</sequence>
<dbReference type="Proteomes" id="UP000250443">
    <property type="component" value="Unassembled WGS sequence"/>
</dbReference>
<feature type="domain" description="Type II/III secretion system secretin-like" evidence="3">
    <location>
        <begin position="263"/>
        <end position="423"/>
    </location>
</feature>
<reference evidence="6 7" key="1">
    <citation type="submission" date="2018-06" db="EMBL/GenBank/DDBJ databases">
        <authorList>
            <consortium name="Pathogen Informatics"/>
            <person name="Doyle S."/>
        </authorList>
    </citation>
    <scope>NUCLEOTIDE SEQUENCE [LARGE SCALE GENOMIC DNA]</scope>
    <source>
        <strain evidence="6 7">NCTC11842</strain>
    </source>
</reference>
<feature type="compositionally biased region" description="Polar residues" evidence="2">
    <location>
        <begin position="438"/>
        <end position="453"/>
    </location>
</feature>
<evidence type="ECO:0000313" key="7">
    <source>
        <dbReference type="Proteomes" id="UP000250443"/>
    </source>
</evidence>
<proteinExistence type="inferred from homology"/>
<dbReference type="Pfam" id="PF13629">
    <property type="entry name" value="T2SS-T3SS_pil_N"/>
    <property type="match status" value="1"/>
</dbReference>
<dbReference type="PANTHER" id="PTHR30332:SF17">
    <property type="entry name" value="TYPE IV PILIATION SYSTEM PROTEIN DR_0774-RELATED"/>
    <property type="match status" value="1"/>
</dbReference>
<dbReference type="PANTHER" id="PTHR30332">
    <property type="entry name" value="PROBABLE GENERAL SECRETION PATHWAY PROTEIN D"/>
    <property type="match status" value="1"/>
</dbReference>
<evidence type="ECO:0000259" key="3">
    <source>
        <dbReference type="Pfam" id="PF00263"/>
    </source>
</evidence>
<keyword evidence="8" id="KW-1185">Reference proteome</keyword>
<comment type="similarity">
    <text evidence="1">Belongs to the bacterial secretin family.</text>
</comment>
<dbReference type="EMBL" id="JADMCD010000003">
    <property type="protein sequence ID" value="MBF8640721.1"/>
    <property type="molecule type" value="Genomic_DNA"/>
</dbReference>